<protein>
    <recommendedName>
        <fullName evidence="1">Dynamin stalk domain-containing protein</fullName>
    </recommendedName>
</protein>
<dbReference type="EMBL" id="JAKOGI010000325">
    <property type="protein sequence ID" value="KAJ8436869.1"/>
    <property type="molecule type" value="Genomic_DNA"/>
</dbReference>
<evidence type="ECO:0000313" key="2">
    <source>
        <dbReference type="EMBL" id="KAJ8436869.1"/>
    </source>
</evidence>
<reference evidence="2" key="1">
    <citation type="submission" date="2022-04" db="EMBL/GenBank/DDBJ databases">
        <title>Carnegiea gigantea Genome sequencing and assembly v2.</title>
        <authorList>
            <person name="Copetti D."/>
            <person name="Sanderson M.J."/>
            <person name="Burquez A."/>
            <person name="Wojciechowski M.F."/>
        </authorList>
    </citation>
    <scope>NUCLEOTIDE SEQUENCE</scope>
    <source>
        <strain evidence="2">SGP5-SGP5p</strain>
        <tissue evidence="2">Aerial part</tissue>
    </source>
</reference>
<evidence type="ECO:0000259" key="1">
    <source>
        <dbReference type="Pfam" id="PF01031"/>
    </source>
</evidence>
<dbReference type="AlphaFoldDB" id="A0A9Q1K5I2"/>
<evidence type="ECO:0000313" key="3">
    <source>
        <dbReference type="Proteomes" id="UP001153076"/>
    </source>
</evidence>
<gene>
    <name evidence="2" type="ORF">Cgig2_002369</name>
</gene>
<dbReference type="InterPro" id="IPR000375">
    <property type="entry name" value="Dynamin_stalk"/>
</dbReference>
<name>A0A9Q1K5I2_9CARY</name>
<accession>A0A9Q1K5I2</accession>
<dbReference type="Pfam" id="PF01031">
    <property type="entry name" value="Dynamin_M"/>
    <property type="match status" value="1"/>
</dbReference>
<keyword evidence="3" id="KW-1185">Reference proteome</keyword>
<comment type="caution">
    <text evidence="2">The sequence shown here is derived from an EMBL/GenBank/DDBJ whole genome shotgun (WGS) entry which is preliminary data.</text>
</comment>
<sequence length="169" mass="19066">MERFDHQAGQGILLLNILSKYSEVYLCKKSGGMLSSNPREKSLKYVYIEIYAWSTLDVDLCDGLSDEDILITIQNARGPSELQRYPVLRKQIDHVVDRFLRDNLDPAENIIGHIIAMEMDCINTSHPNVIGGSRALDVAQQQIKSSSVAPVPKQRVLFLECVAEWESFA</sequence>
<feature type="domain" description="Dynamin stalk" evidence="1">
    <location>
        <begin position="81"/>
        <end position="136"/>
    </location>
</feature>
<dbReference type="Gene3D" id="1.20.120.1240">
    <property type="entry name" value="Dynamin, middle domain"/>
    <property type="match status" value="1"/>
</dbReference>
<dbReference type="Proteomes" id="UP001153076">
    <property type="component" value="Unassembled WGS sequence"/>
</dbReference>
<dbReference type="OrthoDB" id="1705764at2759"/>
<organism evidence="2 3">
    <name type="scientific">Carnegiea gigantea</name>
    <dbReference type="NCBI Taxonomy" id="171969"/>
    <lineage>
        <taxon>Eukaryota</taxon>
        <taxon>Viridiplantae</taxon>
        <taxon>Streptophyta</taxon>
        <taxon>Embryophyta</taxon>
        <taxon>Tracheophyta</taxon>
        <taxon>Spermatophyta</taxon>
        <taxon>Magnoliopsida</taxon>
        <taxon>eudicotyledons</taxon>
        <taxon>Gunneridae</taxon>
        <taxon>Pentapetalae</taxon>
        <taxon>Caryophyllales</taxon>
        <taxon>Cactineae</taxon>
        <taxon>Cactaceae</taxon>
        <taxon>Cactoideae</taxon>
        <taxon>Echinocereeae</taxon>
        <taxon>Carnegiea</taxon>
    </lineage>
</organism>
<proteinExistence type="predicted"/>